<dbReference type="OrthoDB" id="189183at2"/>
<feature type="chain" id="PRO_5011735575" evidence="1">
    <location>
        <begin position="21"/>
        <end position="304"/>
    </location>
</feature>
<dbReference type="Gene3D" id="3.40.50.880">
    <property type="match status" value="1"/>
</dbReference>
<dbReference type="AlphaFoldDB" id="A0A1G7UPE3"/>
<dbReference type="STRING" id="659014.SAMN04487996_11957"/>
<evidence type="ECO:0000259" key="2">
    <source>
        <dbReference type="Pfam" id="PF06283"/>
    </source>
</evidence>
<dbReference type="PANTHER" id="PTHR40469">
    <property type="entry name" value="SECRETED GLYCOSYL HYDROLASE"/>
    <property type="match status" value="1"/>
</dbReference>
<keyword evidence="1" id="KW-0732">Signal</keyword>
<dbReference type="RefSeq" id="WP_090156253.1">
    <property type="nucleotide sequence ID" value="NZ_FNAN01000019.1"/>
</dbReference>
<proteinExistence type="predicted"/>
<keyword evidence="4" id="KW-1185">Reference proteome</keyword>
<name>A0A1G7UPE3_9BACT</name>
<dbReference type="InterPro" id="IPR029010">
    <property type="entry name" value="ThuA-like"/>
</dbReference>
<evidence type="ECO:0000256" key="1">
    <source>
        <dbReference type="SAM" id="SignalP"/>
    </source>
</evidence>
<accession>A0A1G7UPE3</accession>
<reference evidence="4" key="1">
    <citation type="submission" date="2016-10" db="EMBL/GenBank/DDBJ databases">
        <authorList>
            <person name="Varghese N."/>
            <person name="Submissions S."/>
        </authorList>
    </citation>
    <scope>NUCLEOTIDE SEQUENCE [LARGE SCALE GENOMIC DNA]</scope>
    <source>
        <strain evidence="4">DSM 25329</strain>
    </source>
</reference>
<dbReference type="InterPro" id="IPR029062">
    <property type="entry name" value="Class_I_gatase-like"/>
</dbReference>
<gene>
    <name evidence="3" type="ORF">SAMN04487996_11957</name>
</gene>
<feature type="signal peptide" evidence="1">
    <location>
        <begin position="1"/>
        <end position="20"/>
    </location>
</feature>
<sequence length="304" mass="33428">MDRKYGFILALMLFCTALFAQNPAKTAGNKEQQLRKIVLISGPDSHGKGEHEHNGGCTLLAKALNDSLPGAEAIIIRNGWPEDESVLNDADAIVFYLDGGGSDHLELVHAAKMEQLIAKGTGIVNLHFSLEVDARAGGERFMRWIGGYFETNWSVNPVWEASFARFPDHPVARGVKPFTILDEWYYHMRFAPGMKGITPILQALPPESTLDKPDGTHSGNPAVREAVITKKEMQTLAWAFERPDGGRGFGFTGGHMHKNWQNDNFRKLVLNAIAWAAKIDIPANGVPSATPTDSELDALTKRVN</sequence>
<dbReference type="Pfam" id="PF06283">
    <property type="entry name" value="ThuA"/>
    <property type="match status" value="1"/>
</dbReference>
<dbReference type="PANTHER" id="PTHR40469:SF2">
    <property type="entry name" value="GALACTOSE-BINDING DOMAIN-LIKE SUPERFAMILY PROTEIN"/>
    <property type="match status" value="1"/>
</dbReference>
<organism evidence="3 4">
    <name type="scientific">Dyadobacter soli</name>
    <dbReference type="NCBI Taxonomy" id="659014"/>
    <lineage>
        <taxon>Bacteria</taxon>
        <taxon>Pseudomonadati</taxon>
        <taxon>Bacteroidota</taxon>
        <taxon>Cytophagia</taxon>
        <taxon>Cytophagales</taxon>
        <taxon>Spirosomataceae</taxon>
        <taxon>Dyadobacter</taxon>
    </lineage>
</organism>
<dbReference type="EMBL" id="FNAN01000019">
    <property type="protein sequence ID" value="SDG49101.1"/>
    <property type="molecule type" value="Genomic_DNA"/>
</dbReference>
<dbReference type="SUPFAM" id="SSF52317">
    <property type="entry name" value="Class I glutamine amidotransferase-like"/>
    <property type="match status" value="1"/>
</dbReference>
<protein>
    <submittedName>
        <fullName evidence="3">Trehalose utilisation</fullName>
    </submittedName>
</protein>
<dbReference type="Proteomes" id="UP000198748">
    <property type="component" value="Unassembled WGS sequence"/>
</dbReference>
<evidence type="ECO:0000313" key="4">
    <source>
        <dbReference type="Proteomes" id="UP000198748"/>
    </source>
</evidence>
<feature type="domain" description="ThuA-like" evidence="2">
    <location>
        <begin position="84"/>
        <end position="276"/>
    </location>
</feature>
<evidence type="ECO:0000313" key="3">
    <source>
        <dbReference type="EMBL" id="SDG49101.1"/>
    </source>
</evidence>